<name>A0ACC0YDB5_9ROSI</name>
<organism evidence="1 2">
    <name type="scientific">Pistacia integerrima</name>
    <dbReference type="NCBI Taxonomy" id="434235"/>
    <lineage>
        <taxon>Eukaryota</taxon>
        <taxon>Viridiplantae</taxon>
        <taxon>Streptophyta</taxon>
        <taxon>Embryophyta</taxon>
        <taxon>Tracheophyta</taxon>
        <taxon>Spermatophyta</taxon>
        <taxon>Magnoliopsida</taxon>
        <taxon>eudicotyledons</taxon>
        <taxon>Gunneridae</taxon>
        <taxon>Pentapetalae</taxon>
        <taxon>rosids</taxon>
        <taxon>malvids</taxon>
        <taxon>Sapindales</taxon>
        <taxon>Anacardiaceae</taxon>
        <taxon>Pistacia</taxon>
    </lineage>
</organism>
<protein>
    <submittedName>
        <fullName evidence="1">Uncharacterized protein</fullName>
    </submittedName>
</protein>
<proteinExistence type="predicted"/>
<evidence type="ECO:0000313" key="2">
    <source>
        <dbReference type="Proteomes" id="UP001163603"/>
    </source>
</evidence>
<evidence type="ECO:0000313" key="1">
    <source>
        <dbReference type="EMBL" id="KAJ0034903.1"/>
    </source>
</evidence>
<sequence length="2605" mass="275265">MLDRLLPKLKATDHRVLFFSTMTRLLDVMEEYLHFKKYRYLRLDGHTSGGDRGALIDKFNQQDSPYFIFLLSIRAGGVGVNLQAADTVIIFDTDWNPQVDLQAQARAHRIGQKRDVLVLRFETVSTVMVVQTVEEQVRASAEHKLGVANQSITAGFFDNNTSAEDRREYLESLLRESKKEEAAPVLDDDALNDVLARSESEIDVFESVDKQRREEEMAMWKNLVGGHGMDGSEPLPPLPSRLVTDDDLQAFYKAMKIFDVPKTVVTPQVGVKRKNEYLGALDTKQYGRGKRAREVRSYEEQWTEEEFEKLCQADSPESPKLKEGGTEKNLPTVTSSSTVSLDITEPPAVLTPPPSPPAPLPPPPPPPLPSVDPPQLQQNKEVTPPSKRGRGRPRRADKSPIAMVIPASSGTGKVETGLQRDTVTSHSATLDPGSLPGSIVVSGSSQHVGAGIALSSQATSEFHPATPGSQSAPGCPSIPVQSRGRGRKIQSGEQATRRRGKKHGSVLPAVQDGLSSTGPDPKINEQSQSKSANPAGSQPIAIVATGSSIPVAPVPASLPSSTVKDLSGTSDPSVVGDALNSVPVTHVTSVPTAPQPSLPCPPAPMQNKGQSRKTQSGVVTPRRRGKRQAVISPPVPAGLDTKSDLQSEDNPGDLSGSKAVSMRSKQDIVSQELSNAIQKQPCGVGEPADTSGQEKKSIEQSDNVVQHPHPTSSLALHDTSGRSSVPASVQVPSAALSDVASGSREDLSENGSSKGGAVPTTAVSNKTVVEVIKNQNSKDKACTDISNLKTASQAADSVADSFPGSTAVEDINKMMQPVAGATAPGSLSISTDPSVAAAYQSTPSQAPESVPVKRQGRKTPSRGEAPRRRGKRQALGLSAAPDGSVGLDPKLNQQSHSKPRDMIGSKTIAPRNNQEIDAKELTEVIQTPVCEVPSAGGLAGQDPKRKETCTNPVLGRIQTADVTDVARVMKEIFSETCSAKAKAGECSGIEARDNTTPVSSNILPEVAQNQSSKDKACPEMPTLETVPPGLDIPINKNKEQPGRESDATFKGDTEIFSETFSSKDKSDDPSGVEDKNASIIAVSSNNVAEVVQNHGSEDKTCPEMPTLETALPGFDSAINTHEDQFETGNDAKSKHDKEITSETCSCKAGVPFESEGNDDPTMAVSSEPVQEVPQNQSSDDKACPHMPTLETDPPGSDVLINKHKESGTESDPKVTGDKEIFSETCSSKAKAGDSSGSEVNHIVKIQSSDDKACAEMPTLETVPPGFDILINKHKESRTESYAKVTGDREISSETCSSKAKAGYSSGSYSMNAPNIAVSTSTIMEVVQNQSSEDKTCPEMPTLGKVSPDFDITINEHKEQSGTESDAIIRGNNEIVSETCSSKATVGDSPGSEGMDAHGIAVSGNTVSEVVQDQRPEDRTGPEIPTLETAPPDSDIPINKHEEQPGTKSDVEIKGDNSLFSCEPQVLRTEASKPESKTDDGSVESLGDLREPRQLPDEKSIVESTSEISGTVQLNARQKKDVLAQELLAPDSDRAGSNIGLSSSQVPSVVPLSDATEKDFGNTTMTSSNDSPKSSSVGVSHADCHTISMNDDDTVDHERTSTLVSTAAEPPSLIRPSSNVSQETSLLAVSSIEASSILTCDQMDVSKDSEVMPENLSEDLGPPSSAVAFEEDKVEGCPEKDSVCNLVALDNSKGSEAVNQKDVSQSGEAVPESLSEDLGLPSPSEIEEEKINDSTQKDMDSSLVVVLDDLKGSVGEADDQINVSQGDRGLGLLSSLVIEEAKIDGSSEMNIVGNLVSAEDSKASAGEAAEQIDVSQGGDVMPEILSNDIDLPSSSMVIEEEIIEGSSEKDPVTSIVSVEDSKGSLGEGGEKIDVSQSGDIMPENLPKDLDLPSSSMVIEEEKIEGSSEKDPVSSLVSVEDSKASVDEPGEQVDVSQGRDVMPENLSNDLDLPSSSMVIEEEKIEGSSEKDPVSSLVSLEDSKASVGEAGEQVDVSQGGDVVPQNLSKDLDLPSSSMVIEDEKIEGFSEKDRVSSLVSTEDSKGFVGEAVDQMNVSSDAGVVQETLSEDSGLPSSVLVAEEEKIDGSSEKDIVSNLVSAEDSKASVGEAGEQIDVSQVGDVMPENLSNDLDLPSSSMVIEEEKIEGSSEKDPVSCLVSVEDSKASVDEPGEQVDVSQGGDVMPENLSNDLDLPSSSMVIEEEKIEGSSEKDPVSSLVSVEGSIASVDEPGEQIDVSQGGDVMPQNLSKDLGLPSSSMVIVEEKIEGSSEKDPVSGLVSVEDSKASVGEAGEQIDVSQGCDVMPENLSKDLDLPSSFMVIEEEKIEGSSEKDQVSSLVSVEDSKVSVGEAGEQIDVSEGGDIMPEGLSKDLDLPSSSMVIEEEKIEGSSEKDPVSSLVSVVDSKGSVCEAGYQMNVSLDAAVVQENLSEDPGQPLSSLMVEVEKIDDSSEKDIVLVSLEDPKGSVAEAGNQIDVASGAGVEQEPVSEDLGLPAPSMAVELVKQEPVSEDSGLPTFSMAVEQEKTEVLSEKDPNGSSVSREELEGPNAEACHQLDVSQGGGVVPENVLEDVTPPPSSLEMVEEETKNQPEMDPVSSSEAPEESRGSEAE</sequence>
<reference evidence="2" key="1">
    <citation type="journal article" date="2023" name="G3 (Bethesda)">
        <title>Genome assembly and association tests identify interacting loci associated with vigor, precocity, and sex in interspecific pistachio rootstocks.</title>
        <authorList>
            <person name="Palmer W."/>
            <person name="Jacygrad E."/>
            <person name="Sagayaradj S."/>
            <person name="Cavanaugh K."/>
            <person name="Han R."/>
            <person name="Bertier L."/>
            <person name="Beede B."/>
            <person name="Kafkas S."/>
            <person name="Golino D."/>
            <person name="Preece J."/>
            <person name="Michelmore R."/>
        </authorList>
    </citation>
    <scope>NUCLEOTIDE SEQUENCE [LARGE SCALE GENOMIC DNA]</scope>
</reference>
<gene>
    <name evidence="1" type="ORF">Pint_25019</name>
</gene>
<comment type="caution">
    <text evidence="1">The sequence shown here is derived from an EMBL/GenBank/DDBJ whole genome shotgun (WGS) entry which is preliminary data.</text>
</comment>
<keyword evidence="2" id="KW-1185">Reference proteome</keyword>
<dbReference type="Proteomes" id="UP001163603">
    <property type="component" value="Chromosome 7"/>
</dbReference>
<dbReference type="EMBL" id="CM047742">
    <property type="protein sequence ID" value="KAJ0034903.1"/>
    <property type="molecule type" value="Genomic_DNA"/>
</dbReference>
<accession>A0ACC0YDB5</accession>